<proteinExistence type="predicted"/>
<protein>
    <submittedName>
        <fullName evidence="1">Uncharacterized protein</fullName>
    </submittedName>
</protein>
<reference evidence="1" key="1">
    <citation type="submission" date="2014-05" db="EMBL/GenBank/DDBJ databases">
        <title>The transcriptome of the halophilic microalga Tetraselmis sp. GSL018 isolated from the Great Salt Lake, Utah.</title>
        <authorList>
            <person name="Jinkerson R.E."/>
            <person name="D'Adamo S."/>
            <person name="Posewitz M.C."/>
        </authorList>
    </citation>
    <scope>NUCLEOTIDE SEQUENCE</scope>
    <source>
        <strain evidence="1">GSL018</strain>
    </source>
</reference>
<dbReference type="AlphaFoldDB" id="A0A061RJC7"/>
<dbReference type="EMBL" id="GBEZ01012876">
    <property type="protein sequence ID" value="JAC73052.1"/>
    <property type="molecule type" value="Transcribed_RNA"/>
</dbReference>
<name>A0A061RJC7_9CHLO</name>
<accession>A0A061RJC7</accession>
<evidence type="ECO:0000313" key="1">
    <source>
        <dbReference type="EMBL" id="JAC73052.1"/>
    </source>
</evidence>
<feature type="non-terminal residue" evidence="1">
    <location>
        <position position="1"/>
    </location>
</feature>
<sequence length="223" mass="24949">QKLAKNKKLGYLYNLEHIGKGCKGSFRKLLSSIVQENVYDKVLIEIRSVGKADGLINAVISPLMVCYAKIGRGSIVSEVYISILLLLSSVSSGEEQSEITSMSDDEPNDNPCLILHDRLCELSAYFNECIPDKARNHSKNTFIHTGLHKYGSSIYRTIVDRLYDVSATQNGWALIIRIEKLQNMINNFIDIDKDELSFLLDYSEALDGFPNAVSAVQDTIESH</sequence>
<feature type="non-terminal residue" evidence="1">
    <location>
        <position position="223"/>
    </location>
</feature>
<organism evidence="1">
    <name type="scientific">Tetraselmis sp. GSL018</name>
    <dbReference type="NCBI Taxonomy" id="582737"/>
    <lineage>
        <taxon>Eukaryota</taxon>
        <taxon>Viridiplantae</taxon>
        <taxon>Chlorophyta</taxon>
        <taxon>core chlorophytes</taxon>
        <taxon>Chlorodendrophyceae</taxon>
        <taxon>Chlorodendrales</taxon>
        <taxon>Chlorodendraceae</taxon>
        <taxon>Tetraselmis</taxon>
    </lineage>
</organism>
<gene>
    <name evidence="1" type="ORF">TSPGSL018_29843</name>
</gene>